<evidence type="ECO:0000313" key="2">
    <source>
        <dbReference type="EMBL" id="GFR74117.1"/>
    </source>
</evidence>
<comment type="caution">
    <text evidence="2">The sequence shown here is derived from an EMBL/GenBank/DDBJ whole genome shotgun (WGS) entry which is preliminary data.</text>
</comment>
<evidence type="ECO:0000313" key="3">
    <source>
        <dbReference type="Proteomes" id="UP000762676"/>
    </source>
</evidence>
<reference evidence="2 3" key="1">
    <citation type="journal article" date="2021" name="Elife">
        <title>Chloroplast acquisition without the gene transfer in kleptoplastic sea slugs, Plakobranchus ocellatus.</title>
        <authorList>
            <person name="Maeda T."/>
            <person name="Takahashi S."/>
            <person name="Yoshida T."/>
            <person name="Shimamura S."/>
            <person name="Takaki Y."/>
            <person name="Nagai Y."/>
            <person name="Toyoda A."/>
            <person name="Suzuki Y."/>
            <person name="Arimoto A."/>
            <person name="Ishii H."/>
            <person name="Satoh N."/>
            <person name="Nishiyama T."/>
            <person name="Hasebe M."/>
            <person name="Maruyama T."/>
            <person name="Minagawa J."/>
            <person name="Obokata J."/>
            <person name="Shigenobu S."/>
        </authorList>
    </citation>
    <scope>NUCLEOTIDE SEQUENCE [LARGE SCALE GENOMIC DNA]</scope>
</reference>
<name>A0AAV4FLE0_9GAST</name>
<gene>
    <name evidence="2" type="ORF">ElyMa_005747300</name>
</gene>
<feature type="region of interest" description="Disordered" evidence="1">
    <location>
        <begin position="144"/>
        <end position="167"/>
    </location>
</feature>
<dbReference type="Proteomes" id="UP000762676">
    <property type="component" value="Unassembled WGS sequence"/>
</dbReference>
<dbReference type="AlphaFoldDB" id="A0AAV4FLE0"/>
<proteinExistence type="predicted"/>
<accession>A0AAV4FLE0</accession>
<protein>
    <submittedName>
        <fullName evidence="2">Uncharacterized protein</fullName>
    </submittedName>
</protein>
<sequence>MSDVNQSRPTEPAILSPIGLAGLLVCSSSSSCGVHPLPIHLPSRPAARQAPADTPIIPSPQHLKMSNPAAGGELLAYWSRLGERGRACLYLTLRTRTDIPTDRQASPTLCRRTNRYRRHSERGRPLAPPPCHCRYPQFDGARPAHHNSLQNHAHSWASSPVPFRTLS</sequence>
<organism evidence="2 3">
    <name type="scientific">Elysia marginata</name>
    <dbReference type="NCBI Taxonomy" id="1093978"/>
    <lineage>
        <taxon>Eukaryota</taxon>
        <taxon>Metazoa</taxon>
        <taxon>Spiralia</taxon>
        <taxon>Lophotrochozoa</taxon>
        <taxon>Mollusca</taxon>
        <taxon>Gastropoda</taxon>
        <taxon>Heterobranchia</taxon>
        <taxon>Euthyneura</taxon>
        <taxon>Panpulmonata</taxon>
        <taxon>Sacoglossa</taxon>
        <taxon>Placobranchoidea</taxon>
        <taxon>Plakobranchidae</taxon>
        <taxon>Elysia</taxon>
    </lineage>
</organism>
<keyword evidence="3" id="KW-1185">Reference proteome</keyword>
<feature type="compositionally biased region" description="Polar residues" evidence="1">
    <location>
        <begin position="147"/>
        <end position="158"/>
    </location>
</feature>
<dbReference type="EMBL" id="BMAT01011507">
    <property type="protein sequence ID" value="GFR74117.1"/>
    <property type="molecule type" value="Genomic_DNA"/>
</dbReference>
<evidence type="ECO:0000256" key="1">
    <source>
        <dbReference type="SAM" id="MobiDB-lite"/>
    </source>
</evidence>